<name>A0A2I0VRA3_9ASPA</name>
<evidence type="ECO:0000313" key="3">
    <source>
        <dbReference type="Proteomes" id="UP000233837"/>
    </source>
</evidence>
<keyword evidence="1" id="KW-0472">Membrane</keyword>
<reference evidence="2 3" key="2">
    <citation type="journal article" date="2017" name="Nature">
        <title>The Apostasia genome and the evolution of orchids.</title>
        <authorList>
            <person name="Zhang G.Q."/>
            <person name="Liu K.W."/>
            <person name="Li Z."/>
            <person name="Lohaus R."/>
            <person name="Hsiao Y.Y."/>
            <person name="Niu S.C."/>
            <person name="Wang J.Y."/>
            <person name="Lin Y.C."/>
            <person name="Xu Q."/>
            <person name="Chen L.J."/>
            <person name="Yoshida K."/>
            <person name="Fujiwara S."/>
            <person name="Wang Z.W."/>
            <person name="Zhang Y.Q."/>
            <person name="Mitsuda N."/>
            <person name="Wang M."/>
            <person name="Liu G.H."/>
            <person name="Pecoraro L."/>
            <person name="Huang H.X."/>
            <person name="Xiao X.J."/>
            <person name="Lin M."/>
            <person name="Wu X.Y."/>
            <person name="Wu W.L."/>
            <person name="Chen Y.Y."/>
            <person name="Chang S.B."/>
            <person name="Sakamoto S."/>
            <person name="Ohme-Takagi M."/>
            <person name="Yagi M."/>
            <person name="Zeng S.J."/>
            <person name="Shen C.Y."/>
            <person name="Yeh C.M."/>
            <person name="Luo Y.B."/>
            <person name="Tsai W.C."/>
            <person name="Van de Peer Y."/>
            <person name="Liu Z.J."/>
        </authorList>
    </citation>
    <scope>NUCLEOTIDE SEQUENCE [LARGE SCALE GENOMIC DNA]</scope>
    <source>
        <tissue evidence="2">The whole plant</tissue>
    </source>
</reference>
<dbReference type="EMBL" id="KZ503303">
    <property type="protein sequence ID" value="PKU65913.1"/>
    <property type="molecule type" value="Genomic_DNA"/>
</dbReference>
<reference evidence="2 3" key="1">
    <citation type="journal article" date="2016" name="Sci. Rep.">
        <title>The Dendrobium catenatum Lindl. genome sequence provides insights into polysaccharide synthase, floral development and adaptive evolution.</title>
        <authorList>
            <person name="Zhang G.Q."/>
            <person name="Xu Q."/>
            <person name="Bian C."/>
            <person name="Tsai W.C."/>
            <person name="Yeh C.M."/>
            <person name="Liu K.W."/>
            <person name="Yoshida K."/>
            <person name="Zhang L.S."/>
            <person name="Chang S.B."/>
            <person name="Chen F."/>
            <person name="Shi Y."/>
            <person name="Su Y.Y."/>
            <person name="Zhang Y.Q."/>
            <person name="Chen L.J."/>
            <person name="Yin Y."/>
            <person name="Lin M."/>
            <person name="Huang H."/>
            <person name="Deng H."/>
            <person name="Wang Z.W."/>
            <person name="Zhu S.L."/>
            <person name="Zhao X."/>
            <person name="Deng C."/>
            <person name="Niu S.C."/>
            <person name="Huang J."/>
            <person name="Wang M."/>
            <person name="Liu G.H."/>
            <person name="Yang H.J."/>
            <person name="Xiao X.J."/>
            <person name="Hsiao Y.Y."/>
            <person name="Wu W.L."/>
            <person name="Chen Y.Y."/>
            <person name="Mitsuda N."/>
            <person name="Ohme-Takagi M."/>
            <person name="Luo Y.B."/>
            <person name="Van de Peer Y."/>
            <person name="Liu Z.J."/>
        </authorList>
    </citation>
    <scope>NUCLEOTIDE SEQUENCE [LARGE SCALE GENOMIC DNA]</scope>
    <source>
        <tissue evidence="2">The whole plant</tissue>
    </source>
</reference>
<gene>
    <name evidence="2" type="ORF">MA16_Dca008987</name>
</gene>
<dbReference type="AlphaFoldDB" id="A0A2I0VRA3"/>
<organism evidence="2 3">
    <name type="scientific">Dendrobium catenatum</name>
    <dbReference type="NCBI Taxonomy" id="906689"/>
    <lineage>
        <taxon>Eukaryota</taxon>
        <taxon>Viridiplantae</taxon>
        <taxon>Streptophyta</taxon>
        <taxon>Embryophyta</taxon>
        <taxon>Tracheophyta</taxon>
        <taxon>Spermatophyta</taxon>
        <taxon>Magnoliopsida</taxon>
        <taxon>Liliopsida</taxon>
        <taxon>Asparagales</taxon>
        <taxon>Orchidaceae</taxon>
        <taxon>Epidendroideae</taxon>
        <taxon>Malaxideae</taxon>
        <taxon>Dendrobiinae</taxon>
        <taxon>Dendrobium</taxon>
    </lineage>
</organism>
<sequence length="177" mass="20276">MVFKVKLLMPFVLRLDCGKILRSLKFYSAGFWDNASSLCIIFLVAICLIFWCLDFGTMLLYRVIFIAGLSFIVFMRHPTYFWEFVLIPVADAGWDIQVFAGQILHFDQDHLFKVLMENGIFGTMMTKDYINPVTLDGLLATRSMWEVILCTVMVGLAGNQCSCRILNFCGWAACYVM</sequence>
<keyword evidence="1" id="KW-0812">Transmembrane</keyword>
<protein>
    <submittedName>
        <fullName evidence="2">Uncharacterized protein</fullName>
    </submittedName>
</protein>
<evidence type="ECO:0000313" key="2">
    <source>
        <dbReference type="EMBL" id="PKU65913.1"/>
    </source>
</evidence>
<accession>A0A2I0VRA3</accession>
<keyword evidence="3" id="KW-1185">Reference proteome</keyword>
<keyword evidence="1" id="KW-1133">Transmembrane helix</keyword>
<dbReference type="Proteomes" id="UP000233837">
    <property type="component" value="Unassembled WGS sequence"/>
</dbReference>
<evidence type="ECO:0000256" key="1">
    <source>
        <dbReference type="SAM" id="Phobius"/>
    </source>
</evidence>
<proteinExistence type="predicted"/>
<feature type="transmembrane region" description="Helical" evidence="1">
    <location>
        <begin position="59"/>
        <end position="75"/>
    </location>
</feature>
<feature type="transmembrane region" description="Helical" evidence="1">
    <location>
        <begin position="31"/>
        <end position="53"/>
    </location>
</feature>